<name>A0A3D9ITT7_9BACL</name>
<accession>A0A3D9ITT7</accession>
<comment type="caution">
    <text evidence="1">The sequence shown here is derived from an EMBL/GenBank/DDBJ whole genome shotgun (WGS) entry which is preliminary data.</text>
</comment>
<dbReference type="RefSeq" id="WP_116063082.1">
    <property type="nucleotide sequence ID" value="NZ_QRDZ01000021.1"/>
</dbReference>
<evidence type="ECO:0000313" key="1">
    <source>
        <dbReference type="EMBL" id="RED65154.1"/>
    </source>
</evidence>
<proteinExistence type="predicted"/>
<keyword evidence="2" id="KW-1185">Reference proteome</keyword>
<sequence>MFDINPRACMQTPRIADFAEFSFHARNFGEGVPGIRQAKVTKQAVKDAPERVCIHALVSDGGESVGQHAIKRKSRLIYGERDILREIERFLRLKFEKSGFIEI</sequence>
<evidence type="ECO:0000313" key="2">
    <source>
        <dbReference type="Proteomes" id="UP000256977"/>
    </source>
</evidence>
<dbReference type="EMBL" id="QRDZ01000021">
    <property type="protein sequence ID" value="RED65154.1"/>
    <property type="molecule type" value="Genomic_DNA"/>
</dbReference>
<dbReference type="AlphaFoldDB" id="A0A3D9ITT7"/>
<dbReference type="Proteomes" id="UP000256977">
    <property type="component" value="Unassembled WGS sequence"/>
</dbReference>
<organism evidence="1 2">
    <name type="scientific">Cohnella phaseoli</name>
    <dbReference type="NCBI Taxonomy" id="456490"/>
    <lineage>
        <taxon>Bacteria</taxon>
        <taxon>Bacillati</taxon>
        <taxon>Bacillota</taxon>
        <taxon>Bacilli</taxon>
        <taxon>Bacillales</taxon>
        <taxon>Paenibacillaceae</taxon>
        <taxon>Cohnella</taxon>
    </lineage>
</organism>
<gene>
    <name evidence="1" type="ORF">DFP98_12145</name>
</gene>
<reference evidence="1 2" key="1">
    <citation type="submission" date="2018-07" db="EMBL/GenBank/DDBJ databases">
        <title>Genomic Encyclopedia of Type Strains, Phase III (KMG-III): the genomes of soil and plant-associated and newly described type strains.</title>
        <authorList>
            <person name="Whitman W."/>
        </authorList>
    </citation>
    <scope>NUCLEOTIDE SEQUENCE [LARGE SCALE GENOMIC DNA]</scope>
    <source>
        <strain evidence="1 2">CECT 7287</strain>
    </source>
</reference>
<protein>
    <submittedName>
        <fullName evidence="1">Uncharacterized protein</fullName>
    </submittedName>
</protein>